<evidence type="ECO:0000313" key="11">
    <source>
        <dbReference type="Ensembl" id="ENSMSIP00000000757.1"/>
    </source>
</evidence>
<feature type="transmembrane region" description="Helical" evidence="10">
    <location>
        <begin position="12"/>
        <end position="29"/>
    </location>
</feature>
<dbReference type="PANTHER" id="PTHR12002">
    <property type="entry name" value="CLAUDIN"/>
    <property type="match status" value="1"/>
</dbReference>
<comment type="subcellular location">
    <subcellularLocation>
        <location evidence="1">Cell junction</location>
        <location evidence="1">Tight junction</location>
    </subcellularLocation>
    <subcellularLocation>
        <location evidence="2">Cell membrane</location>
        <topology evidence="2">Multi-pass membrane protein</topology>
    </subcellularLocation>
</comment>
<keyword evidence="8 10" id="KW-1133">Transmembrane helix</keyword>
<dbReference type="Ensembl" id="ENSMSIT00000000985.1">
    <property type="protein sequence ID" value="ENSMSIP00000000757.1"/>
    <property type="gene ID" value="ENSMSIG00000000781.1"/>
</dbReference>
<dbReference type="Gene3D" id="1.20.140.150">
    <property type="match status" value="1"/>
</dbReference>
<feature type="transmembrane region" description="Helical" evidence="10">
    <location>
        <begin position="200"/>
        <end position="224"/>
    </location>
</feature>
<dbReference type="InterPro" id="IPR006187">
    <property type="entry name" value="Claudin"/>
</dbReference>
<evidence type="ECO:0008006" key="13">
    <source>
        <dbReference type="Google" id="ProtNLM"/>
    </source>
</evidence>
<evidence type="ECO:0000256" key="4">
    <source>
        <dbReference type="ARBA" id="ARBA00022427"/>
    </source>
</evidence>
<dbReference type="GeneTree" id="ENSGT00390000005717"/>
<protein>
    <recommendedName>
        <fullName evidence="13">Claudin 34</fullName>
    </recommendedName>
</protein>
<evidence type="ECO:0000256" key="5">
    <source>
        <dbReference type="ARBA" id="ARBA00022475"/>
    </source>
</evidence>
<dbReference type="GO" id="GO:0005198">
    <property type="term" value="F:structural molecule activity"/>
    <property type="evidence" value="ECO:0007669"/>
    <property type="project" value="InterPro"/>
</dbReference>
<evidence type="ECO:0000256" key="1">
    <source>
        <dbReference type="ARBA" id="ARBA00004435"/>
    </source>
</evidence>
<accession>A0A8C6G6A4</accession>
<keyword evidence="9 10" id="KW-0472">Membrane</keyword>
<dbReference type="AlphaFoldDB" id="A0A8C6G6A4"/>
<proteinExistence type="inferred from homology"/>
<keyword evidence="12" id="KW-1185">Reference proteome</keyword>
<evidence type="ECO:0000256" key="10">
    <source>
        <dbReference type="SAM" id="Phobius"/>
    </source>
</evidence>
<reference evidence="11" key="1">
    <citation type="submission" date="2025-08" db="UniProtKB">
        <authorList>
            <consortium name="Ensembl"/>
        </authorList>
    </citation>
    <scope>IDENTIFICATION</scope>
</reference>
<reference evidence="11" key="2">
    <citation type="submission" date="2025-09" db="UniProtKB">
        <authorList>
            <consortium name="Ensembl"/>
        </authorList>
    </citation>
    <scope>IDENTIFICATION</scope>
</reference>
<keyword evidence="5" id="KW-1003">Cell membrane</keyword>
<feature type="transmembrane region" description="Helical" evidence="10">
    <location>
        <begin position="156"/>
        <end position="175"/>
    </location>
</feature>
<evidence type="ECO:0000256" key="9">
    <source>
        <dbReference type="ARBA" id="ARBA00023136"/>
    </source>
</evidence>
<dbReference type="GO" id="GO:0005923">
    <property type="term" value="C:bicellular tight junction"/>
    <property type="evidence" value="ECO:0007669"/>
    <property type="project" value="UniProtKB-SubCell"/>
</dbReference>
<keyword evidence="7" id="KW-0965">Cell junction</keyword>
<name>A0A8C6G6A4_MUSSI</name>
<keyword evidence="6 10" id="KW-0812">Transmembrane</keyword>
<feature type="transmembrane region" description="Helical" evidence="10">
    <location>
        <begin position="36"/>
        <end position="58"/>
    </location>
</feature>
<keyword evidence="4" id="KW-0796">Tight junction</keyword>
<evidence type="ECO:0000256" key="6">
    <source>
        <dbReference type="ARBA" id="ARBA00022692"/>
    </source>
</evidence>
<dbReference type="Proteomes" id="UP000694415">
    <property type="component" value="Unplaced"/>
</dbReference>
<comment type="similarity">
    <text evidence="3">Belongs to the claudin family.</text>
</comment>
<evidence type="ECO:0000313" key="12">
    <source>
        <dbReference type="Proteomes" id="UP000694415"/>
    </source>
</evidence>
<dbReference type="GO" id="GO:0005886">
    <property type="term" value="C:plasma membrane"/>
    <property type="evidence" value="ECO:0007669"/>
    <property type="project" value="UniProtKB-SubCell"/>
</dbReference>
<feature type="transmembrane region" description="Helical" evidence="10">
    <location>
        <begin position="112"/>
        <end position="135"/>
    </location>
</feature>
<organism evidence="11 12">
    <name type="scientific">Mus spicilegus</name>
    <name type="common">Mound-building mouse</name>
    <dbReference type="NCBI Taxonomy" id="10103"/>
    <lineage>
        <taxon>Eukaryota</taxon>
        <taxon>Metazoa</taxon>
        <taxon>Chordata</taxon>
        <taxon>Craniata</taxon>
        <taxon>Vertebrata</taxon>
        <taxon>Euteleostomi</taxon>
        <taxon>Mammalia</taxon>
        <taxon>Eutheria</taxon>
        <taxon>Euarchontoglires</taxon>
        <taxon>Glires</taxon>
        <taxon>Rodentia</taxon>
        <taxon>Myomorpha</taxon>
        <taxon>Muroidea</taxon>
        <taxon>Muridae</taxon>
        <taxon>Murinae</taxon>
        <taxon>Mus</taxon>
        <taxon>Mus</taxon>
    </lineage>
</organism>
<evidence type="ECO:0000256" key="3">
    <source>
        <dbReference type="ARBA" id="ARBA00008295"/>
    </source>
</evidence>
<evidence type="ECO:0000256" key="7">
    <source>
        <dbReference type="ARBA" id="ARBA00022949"/>
    </source>
</evidence>
<evidence type="ECO:0000256" key="8">
    <source>
        <dbReference type="ARBA" id="ARBA00022989"/>
    </source>
</evidence>
<evidence type="ECO:0000256" key="2">
    <source>
        <dbReference type="ARBA" id="ARBA00004651"/>
    </source>
</evidence>
<sequence>PSAGIKGVRHHCLAGFFCLVFAVTMLLLSKSANCQVGGFALASIAWVLCSISTGLPQWRVWYLNETMFTEPTTVFIGMWQVCIYHQNSKFGSARVCHGYTYDDSFIPLDVHIVQHLLLISSMLGLIGTVATMFALRKVYVGKAQKNTTHNPFVLSAILNIIASIFLLLAVLFNYFSVVHKAGIAFPPSFHLPLYPPSQRIGIASIIASLCALMFLGSGIIFISYTSPVEKQVFPEI</sequence>